<keyword evidence="3" id="KW-1185">Reference proteome</keyword>
<protein>
    <submittedName>
        <fullName evidence="2">Uncharacterized protein</fullName>
    </submittedName>
</protein>
<proteinExistence type="predicted"/>
<comment type="caution">
    <text evidence="2">The sequence shown here is derived from an EMBL/GenBank/DDBJ whole genome shotgun (WGS) entry which is preliminary data.</text>
</comment>
<feature type="compositionally biased region" description="Basic and acidic residues" evidence="1">
    <location>
        <begin position="197"/>
        <end position="215"/>
    </location>
</feature>
<evidence type="ECO:0000313" key="2">
    <source>
        <dbReference type="EMBL" id="PNV65876.1"/>
    </source>
</evidence>
<dbReference type="Proteomes" id="UP000236488">
    <property type="component" value="Unassembled WGS sequence"/>
</dbReference>
<gene>
    <name evidence="2" type="ORF">C2L80_04215</name>
</gene>
<dbReference type="AlphaFoldDB" id="A0A2K2U6D2"/>
<feature type="compositionally biased region" description="Low complexity" evidence="1">
    <location>
        <begin position="1"/>
        <end position="13"/>
    </location>
</feature>
<dbReference type="RefSeq" id="WP_103262719.1">
    <property type="nucleotide sequence ID" value="NZ_PPEL01000014.1"/>
</dbReference>
<name>A0A2K2U6D2_9ACTN</name>
<accession>A0A2K2U6D2</accession>
<evidence type="ECO:0000256" key="1">
    <source>
        <dbReference type="SAM" id="MobiDB-lite"/>
    </source>
</evidence>
<evidence type="ECO:0000313" key="3">
    <source>
        <dbReference type="Proteomes" id="UP000236488"/>
    </source>
</evidence>
<feature type="region of interest" description="Disordered" evidence="1">
    <location>
        <begin position="1"/>
        <end position="21"/>
    </location>
</feature>
<feature type="region of interest" description="Disordered" evidence="1">
    <location>
        <begin position="194"/>
        <end position="215"/>
    </location>
</feature>
<sequence length="215" mass="24367">MTTTRTPETADPTNPASLEDRTERAWKTVHRRGSFIHIMRKTLEHCRTQRAFSDMEREMATYPEFRYSDQSQASIIRMLVNAGALECGKDRTLRTTDAGAGAADRMRPSEQLRALFDEDPERQGAYTTIMELCRTPREYPDVEEAMRAFPSFTSHNELSGLPAFPSALLAKLEAAYGLVWDEGWTLTPEGAAFLNERTARTPREGADETEERRTA</sequence>
<organism evidence="2 3">
    <name type="scientific">Rubneribacter badeniensis</name>
    <dbReference type="NCBI Taxonomy" id="2070688"/>
    <lineage>
        <taxon>Bacteria</taxon>
        <taxon>Bacillati</taxon>
        <taxon>Actinomycetota</taxon>
        <taxon>Coriobacteriia</taxon>
        <taxon>Eggerthellales</taxon>
        <taxon>Eggerthellaceae</taxon>
        <taxon>Rubneribacter</taxon>
    </lineage>
</organism>
<reference evidence="2 3" key="1">
    <citation type="journal article" date="2018" name="Int. J. Syst. Evol. Microbiol.">
        <title>Rubneribacter badeniensis gen. nov., sp. nov. and Enteroscipio rubneri gen. nov., sp. nov., new members of the Eggerthellaceae isolated from human faeces.</title>
        <authorList>
            <person name="Danylec N."/>
            <person name="Gobl A."/>
            <person name="Stoll D.A."/>
            <person name="Hetzer B."/>
            <person name="Kulling S.E."/>
            <person name="Huch M."/>
        </authorList>
    </citation>
    <scope>NUCLEOTIDE SEQUENCE [LARGE SCALE GENOMIC DNA]</scope>
    <source>
        <strain evidence="2 3">ResAG-85</strain>
    </source>
</reference>
<dbReference type="EMBL" id="PPEL01000014">
    <property type="protein sequence ID" value="PNV65876.1"/>
    <property type="molecule type" value="Genomic_DNA"/>
</dbReference>